<keyword evidence="2" id="KW-0863">Zinc-finger</keyword>
<accession>A0AAD7FJL8</accession>
<evidence type="ECO:0000256" key="3">
    <source>
        <dbReference type="SAM" id="MobiDB-lite"/>
    </source>
</evidence>
<dbReference type="AlphaFoldDB" id="A0AAD7FJL8"/>
<dbReference type="GO" id="GO:0006397">
    <property type="term" value="P:mRNA processing"/>
    <property type="evidence" value="ECO:0007669"/>
    <property type="project" value="UniProtKB-KW"/>
</dbReference>
<dbReference type="EMBL" id="JARKIF010000011">
    <property type="protein sequence ID" value="KAJ7627456.1"/>
    <property type="molecule type" value="Genomic_DNA"/>
</dbReference>
<protein>
    <recommendedName>
        <fullName evidence="4">CCHC-type domain-containing protein</fullName>
    </recommendedName>
</protein>
<feature type="compositionally biased region" description="Low complexity" evidence="3">
    <location>
        <begin position="303"/>
        <end position="314"/>
    </location>
</feature>
<dbReference type="GO" id="GO:0003676">
    <property type="term" value="F:nucleic acid binding"/>
    <property type="evidence" value="ECO:0007669"/>
    <property type="project" value="InterPro"/>
</dbReference>
<dbReference type="GO" id="GO:0008270">
    <property type="term" value="F:zinc ion binding"/>
    <property type="evidence" value="ECO:0007669"/>
    <property type="project" value="UniProtKB-KW"/>
</dbReference>
<reference evidence="5" key="1">
    <citation type="submission" date="2023-03" db="EMBL/GenBank/DDBJ databases">
        <title>Massive genome expansion in bonnet fungi (Mycena s.s.) driven by repeated elements and novel gene families across ecological guilds.</title>
        <authorList>
            <consortium name="Lawrence Berkeley National Laboratory"/>
            <person name="Harder C.B."/>
            <person name="Miyauchi S."/>
            <person name="Viragh M."/>
            <person name="Kuo A."/>
            <person name="Thoen E."/>
            <person name="Andreopoulos B."/>
            <person name="Lu D."/>
            <person name="Skrede I."/>
            <person name="Drula E."/>
            <person name="Henrissat B."/>
            <person name="Morin E."/>
            <person name="Kohler A."/>
            <person name="Barry K."/>
            <person name="LaButti K."/>
            <person name="Morin E."/>
            <person name="Salamov A."/>
            <person name="Lipzen A."/>
            <person name="Mereny Z."/>
            <person name="Hegedus B."/>
            <person name="Baldrian P."/>
            <person name="Stursova M."/>
            <person name="Weitz H."/>
            <person name="Taylor A."/>
            <person name="Grigoriev I.V."/>
            <person name="Nagy L.G."/>
            <person name="Martin F."/>
            <person name="Kauserud H."/>
        </authorList>
    </citation>
    <scope>NUCLEOTIDE SEQUENCE</scope>
    <source>
        <strain evidence="5">9284</strain>
    </source>
</reference>
<evidence type="ECO:0000313" key="6">
    <source>
        <dbReference type="Proteomes" id="UP001221142"/>
    </source>
</evidence>
<feature type="region of interest" description="Disordered" evidence="3">
    <location>
        <begin position="296"/>
        <end position="317"/>
    </location>
</feature>
<dbReference type="InterPro" id="IPR036875">
    <property type="entry name" value="Znf_CCHC_sf"/>
</dbReference>
<keyword evidence="1" id="KW-0507">mRNA processing</keyword>
<evidence type="ECO:0000256" key="1">
    <source>
        <dbReference type="ARBA" id="ARBA00022664"/>
    </source>
</evidence>
<evidence type="ECO:0000313" key="5">
    <source>
        <dbReference type="EMBL" id="KAJ7627456.1"/>
    </source>
</evidence>
<feature type="domain" description="CCHC-type" evidence="4">
    <location>
        <begin position="350"/>
        <end position="364"/>
    </location>
</feature>
<dbReference type="PROSITE" id="PS50158">
    <property type="entry name" value="ZF_CCHC"/>
    <property type="match status" value="1"/>
</dbReference>
<dbReference type="InterPro" id="IPR001878">
    <property type="entry name" value="Znf_CCHC"/>
</dbReference>
<keyword evidence="2" id="KW-0479">Metal-binding</keyword>
<feature type="region of interest" description="Disordered" evidence="3">
    <location>
        <begin position="260"/>
        <end position="280"/>
    </location>
</feature>
<keyword evidence="2" id="KW-0862">Zinc</keyword>
<gene>
    <name evidence="5" type="ORF">FB45DRAFT_1029798</name>
</gene>
<organism evidence="5 6">
    <name type="scientific">Roridomyces roridus</name>
    <dbReference type="NCBI Taxonomy" id="1738132"/>
    <lineage>
        <taxon>Eukaryota</taxon>
        <taxon>Fungi</taxon>
        <taxon>Dikarya</taxon>
        <taxon>Basidiomycota</taxon>
        <taxon>Agaricomycotina</taxon>
        <taxon>Agaricomycetes</taxon>
        <taxon>Agaricomycetidae</taxon>
        <taxon>Agaricales</taxon>
        <taxon>Marasmiineae</taxon>
        <taxon>Mycenaceae</taxon>
        <taxon>Roridomyces</taxon>
    </lineage>
</organism>
<sequence>MDPTALGIPNRDAFQSTDATHYQGLDQTAREAHIFDRAEALSAATRRLLTEIWGPAGNPEAGLQAGVLHLQNDLQDAFQGISMMEDHIAKTNSVMLDILKNQLDAKQGGGDKSRLCGVFILQAYHWAENVVKAMRNGSGTGAYTTYAVFEADIISSFKGGAQVEEAQSKMEHLRQANGTAMSYFTILDSYNRTAGYDDTTLIRLLKTGLSQEVVESIYEGVNGELPKTYAGWKEETIKRDGLKRQFRVLKNTLLTGDKAGFGKAGNPNSGSYGGGGRNPMQNPKRLEGFNRTEGFNRFGTQRTNTNTSGSNTSNPTIRTSIATTASNVPAPMDIERTNTGRRQPSSEVHCYGCGLKGYIRRNCPTHAHVTTQFRAMVEEPDTKENSEEESPEDFSNDRD</sequence>
<comment type="caution">
    <text evidence="5">The sequence shown here is derived from an EMBL/GenBank/DDBJ whole genome shotgun (WGS) entry which is preliminary data.</text>
</comment>
<evidence type="ECO:0000256" key="2">
    <source>
        <dbReference type="PROSITE-ProRule" id="PRU00047"/>
    </source>
</evidence>
<evidence type="ECO:0000259" key="4">
    <source>
        <dbReference type="PROSITE" id="PS50158"/>
    </source>
</evidence>
<proteinExistence type="predicted"/>
<feature type="region of interest" description="Disordered" evidence="3">
    <location>
        <begin position="376"/>
        <end position="399"/>
    </location>
</feature>
<name>A0AAD7FJL8_9AGAR</name>
<feature type="compositionally biased region" description="Basic and acidic residues" evidence="3">
    <location>
        <begin position="376"/>
        <end position="385"/>
    </location>
</feature>
<feature type="compositionally biased region" description="Acidic residues" evidence="3">
    <location>
        <begin position="386"/>
        <end position="399"/>
    </location>
</feature>
<keyword evidence="6" id="KW-1185">Reference proteome</keyword>
<dbReference type="Proteomes" id="UP001221142">
    <property type="component" value="Unassembled WGS sequence"/>
</dbReference>
<dbReference type="SUPFAM" id="SSF57756">
    <property type="entry name" value="Retrovirus zinc finger-like domains"/>
    <property type="match status" value="1"/>
</dbReference>